<proteinExistence type="predicted"/>
<accession>A0ABV7FQJ2</accession>
<name>A0ABV7FQJ2_9ALTE</name>
<dbReference type="EMBL" id="JBHRSW010000021">
    <property type="protein sequence ID" value="MFC3122370.1"/>
    <property type="molecule type" value="Genomic_DNA"/>
</dbReference>
<keyword evidence="2" id="KW-1185">Reference proteome</keyword>
<protein>
    <submittedName>
        <fullName evidence="1">DUF416 family protein</fullName>
    </submittedName>
</protein>
<evidence type="ECO:0000313" key="2">
    <source>
        <dbReference type="Proteomes" id="UP001595478"/>
    </source>
</evidence>
<dbReference type="Pfam" id="PF04222">
    <property type="entry name" value="DUF416"/>
    <property type="match status" value="1"/>
</dbReference>
<reference evidence="2" key="1">
    <citation type="journal article" date="2019" name="Int. J. Syst. Evol. Microbiol.">
        <title>The Global Catalogue of Microorganisms (GCM) 10K type strain sequencing project: providing services to taxonomists for standard genome sequencing and annotation.</title>
        <authorList>
            <consortium name="The Broad Institute Genomics Platform"/>
            <consortium name="The Broad Institute Genome Sequencing Center for Infectious Disease"/>
            <person name="Wu L."/>
            <person name="Ma J."/>
        </authorList>
    </citation>
    <scope>NUCLEOTIDE SEQUENCE [LARGE SCALE GENOMIC DNA]</scope>
    <source>
        <strain evidence="2">KCTC 52473</strain>
    </source>
</reference>
<sequence length="197" mass="22019">MTAQKLNTFARLRELDLAKSLLIATALTQRMAVNAVLYFSSTKNSDALSHIDKVLDGLWDVCLKRRKKLNAESLLDKLETFIPDPEKDDNIASFSVVDFCVALSTCVYATQKEEDNPAVVVAKLSQGDIERFLRITGGRDMSTQELRETPLFTYEIDIVESFLAFVESDDLAIEDIADFRAFIVDQDLSNLGLASDI</sequence>
<dbReference type="Gene3D" id="1.20.1590.10">
    <property type="entry name" value="YP_001051499.1 domain like"/>
    <property type="match status" value="1"/>
</dbReference>
<gene>
    <name evidence="1" type="ORF">ACFOHL_12135</name>
</gene>
<evidence type="ECO:0000313" key="1">
    <source>
        <dbReference type="EMBL" id="MFC3122370.1"/>
    </source>
</evidence>
<dbReference type="Proteomes" id="UP001595478">
    <property type="component" value="Unassembled WGS sequence"/>
</dbReference>
<dbReference type="InterPro" id="IPR023381">
    <property type="entry name" value="YP001051499.1-like_dom_sf"/>
</dbReference>
<comment type="caution">
    <text evidence="1">The sequence shown here is derived from an EMBL/GenBank/DDBJ whole genome shotgun (WGS) entry which is preliminary data.</text>
</comment>
<organism evidence="1 2">
    <name type="scientific">Agaribacter flavus</name>
    <dbReference type="NCBI Taxonomy" id="1902781"/>
    <lineage>
        <taxon>Bacteria</taxon>
        <taxon>Pseudomonadati</taxon>
        <taxon>Pseudomonadota</taxon>
        <taxon>Gammaproteobacteria</taxon>
        <taxon>Alteromonadales</taxon>
        <taxon>Alteromonadaceae</taxon>
        <taxon>Agaribacter</taxon>
    </lineage>
</organism>
<dbReference type="RefSeq" id="WP_376920501.1">
    <property type="nucleotide sequence ID" value="NZ_JBHRSW010000021.1"/>
</dbReference>
<dbReference type="InterPro" id="IPR007338">
    <property type="entry name" value="DUF416"/>
</dbReference>